<name>A0A239K3I0_EKHLU</name>
<dbReference type="AlphaFoldDB" id="A0A239K3I0"/>
<protein>
    <recommendedName>
        <fullName evidence="4">Gliding motility-associated lipoprotein GldH</fullName>
    </recommendedName>
</protein>
<evidence type="ECO:0000313" key="3">
    <source>
        <dbReference type="Proteomes" id="UP000198393"/>
    </source>
</evidence>
<proteinExistence type="predicted"/>
<evidence type="ECO:0000313" key="2">
    <source>
        <dbReference type="EMBL" id="SNT12897.1"/>
    </source>
</evidence>
<keyword evidence="3" id="KW-1185">Reference proteome</keyword>
<accession>A0A239K3I0</accession>
<dbReference type="RefSeq" id="WP_089357122.1">
    <property type="nucleotide sequence ID" value="NZ_FZPD01000004.1"/>
</dbReference>
<dbReference type="Proteomes" id="UP000198393">
    <property type="component" value="Unassembled WGS sequence"/>
</dbReference>
<keyword evidence="1" id="KW-0732">Signal</keyword>
<organism evidence="2 3">
    <name type="scientific">Ekhidna lutea</name>
    <dbReference type="NCBI Taxonomy" id="447679"/>
    <lineage>
        <taxon>Bacteria</taxon>
        <taxon>Pseudomonadati</taxon>
        <taxon>Bacteroidota</taxon>
        <taxon>Cytophagia</taxon>
        <taxon>Cytophagales</taxon>
        <taxon>Reichenbachiellaceae</taxon>
        <taxon>Ekhidna</taxon>
    </lineage>
</organism>
<reference evidence="2 3" key="1">
    <citation type="submission" date="2017-06" db="EMBL/GenBank/DDBJ databases">
        <authorList>
            <person name="Kim H.J."/>
            <person name="Triplett B.A."/>
        </authorList>
    </citation>
    <scope>NUCLEOTIDE SEQUENCE [LARGE SCALE GENOMIC DNA]</scope>
    <source>
        <strain evidence="2 3">DSM 19307</strain>
    </source>
</reference>
<sequence length="151" mass="17303">MRSIISLLILSISFGLLAQRVAFEDPDLSFSFKKPKGWEVVDDGYVVKVSPSIADTSTTCFAITYFESPKPVGDIPLDLQLQIDSTETPTSKTKIAGEEANWFEETSENFISRHYTFFKFNQRFEITIKYPIESKYDKKLKSIIRSIKVKQ</sequence>
<dbReference type="OrthoDB" id="825205at2"/>
<gene>
    <name evidence="2" type="ORF">SAMN05421640_2408</name>
</gene>
<feature type="chain" id="PRO_5013280623" description="Gliding motility-associated lipoprotein GldH" evidence="1">
    <location>
        <begin position="19"/>
        <end position="151"/>
    </location>
</feature>
<evidence type="ECO:0008006" key="4">
    <source>
        <dbReference type="Google" id="ProtNLM"/>
    </source>
</evidence>
<evidence type="ECO:0000256" key="1">
    <source>
        <dbReference type="SAM" id="SignalP"/>
    </source>
</evidence>
<feature type="signal peptide" evidence="1">
    <location>
        <begin position="1"/>
        <end position="18"/>
    </location>
</feature>
<dbReference type="EMBL" id="FZPD01000004">
    <property type="protein sequence ID" value="SNT12897.1"/>
    <property type="molecule type" value="Genomic_DNA"/>
</dbReference>